<keyword evidence="4" id="KW-0547">Nucleotide-binding</keyword>
<protein>
    <recommendedName>
        <fullName evidence="3">asparagine synthase (glutamine-hydrolyzing)</fullName>
        <ecNumber evidence="3">6.3.5.4</ecNumber>
    </recommendedName>
</protein>
<evidence type="ECO:0000256" key="2">
    <source>
        <dbReference type="ARBA" id="ARBA00005752"/>
    </source>
</evidence>
<dbReference type="Gene3D" id="3.60.20.10">
    <property type="entry name" value="Glutamine Phosphoribosylpyrophosphate, subunit 1, domain 1"/>
    <property type="match status" value="1"/>
</dbReference>
<dbReference type="RefSeq" id="WP_000870873.1">
    <property type="nucleotide sequence ID" value="NZ_JH791881.1"/>
</dbReference>
<dbReference type="InterPro" id="IPR014729">
    <property type="entry name" value="Rossmann-like_a/b/a_fold"/>
</dbReference>
<dbReference type="PANTHER" id="PTHR43284:SF1">
    <property type="entry name" value="ASPARAGINE SYNTHETASE"/>
    <property type="match status" value="1"/>
</dbReference>
<dbReference type="InterPro" id="IPR051786">
    <property type="entry name" value="ASN_synthetase/amidase"/>
</dbReference>
<evidence type="ECO:0000256" key="4">
    <source>
        <dbReference type="ARBA" id="ARBA00022741"/>
    </source>
</evidence>
<comment type="pathway">
    <text evidence="1">Amino-acid biosynthesis; L-asparagine biosynthesis; L-asparagine from L-aspartate (L-Gln route): step 1/1.</text>
</comment>
<dbReference type="InterPro" id="IPR006426">
    <property type="entry name" value="Asn_synth_AEB"/>
</dbReference>
<dbReference type="PROSITE" id="PS51278">
    <property type="entry name" value="GATASE_TYPE_2"/>
    <property type="match status" value="1"/>
</dbReference>
<dbReference type="Pfam" id="PF00733">
    <property type="entry name" value="Asn_synthase"/>
    <property type="match status" value="1"/>
</dbReference>
<dbReference type="GO" id="GO:0005524">
    <property type="term" value="F:ATP binding"/>
    <property type="evidence" value="ECO:0007669"/>
    <property type="project" value="UniProtKB-KW"/>
</dbReference>
<evidence type="ECO:0000259" key="8">
    <source>
        <dbReference type="PROSITE" id="PS51278"/>
    </source>
</evidence>
<accession>A0A9W5KX79</accession>
<comment type="caution">
    <text evidence="9">The sequence shown here is derived from an EMBL/GenBank/DDBJ whole genome shotgun (WGS) entry which is preliminary data.</text>
</comment>
<evidence type="ECO:0000256" key="1">
    <source>
        <dbReference type="ARBA" id="ARBA00005187"/>
    </source>
</evidence>
<evidence type="ECO:0000313" key="10">
    <source>
        <dbReference type="Proteomes" id="UP000006967"/>
    </source>
</evidence>
<dbReference type="InterPro" id="IPR029055">
    <property type="entry name" value="Ntn_hydrolases_N"/>
</dbReference>
<dbReference type="InterPro" id="IPR001962">
    <property type="entry name" value="Asn_synthase"/>
</dbReference>
<evidence type="ECO:0000256" key="7">
    <source>
        <dbReference type="ARBA" id="ARBA00048741"/>
    </source>
</evidence>
<dbReference type="Gene3D" id="3.40.50.620">
    <property type="entry name" value="HUPs"/>
    <property type="match status" value="1"/>
</dbReference>
<dbReference type="SUPFAM" id="SSF56235">
    <property type="entry name" value="N-terminal nucleophile aminohydrolases (Ntn hydrolases)"/>
    <property type="match status" value="1"/>
</dbReference>
<comment type="catalytic activity">
    <reaction evidence="7">
        <text>L-aspartate + L-glutamine + ATP + H2O = L-asparagine + L-glutamate + AMP + diphosphate + H(+)</text>
        <dbReference type="Rhea" id="RHEA:12228"/>
        <dbReference type="ChEBI" id="CHEBI:15377"/>
        <dbReference type="ChEBI" id="CHEBI:15378"/>
        <dbReference type="ChEBI" id="CHEBI:29985"/>
        <dbReference type="ChEBI" id="CHEBI:29991"/>
        <dbReference type="ChEBI" id="CHEBI:30616"/>
        <dbReference type="ChEBI" id="CHEBI:33019"/>
        <dbReference type="ChEBI" id="CHEBI:58048"/>
        <dbReference type="ChEBI" id="CHEBI:58359"/>
        <dbReference type="ChEBI" id="CHEBI:456215"/>
        <dbReference type="EC" id="6.3.5.4"/>
    </reaction>
</comment>
<evidence type="ECO:0000256" key="3">
    <source>
        <dbReference type="ARBA" id="ARBA00012737"/>
    </source>
</evidence>
<evidence type="ECO:0000256" key="6">
    <source>
        <dbReference type="ARBA" id="ARBA00022888"/>
    </source>
</evidence>
<keyword evidence="5" id="KW-0067">ATP-binding</keyword>
<name>A0A9W5KX79_BACCE</name>
<dbReference type="Pfam" id="PF13537">
    <property type="entry name" value="GATase_7"/>
    <property type="match status" value="1"/>
</dbReference>
<dbReference type="GO" id="GO:0006529">
    <property type="term" value="P:asparagine biosynthetic process"/>
    <property type="evidence" value="ECO:0007669"/>
    <property type="project" value="UniProtKB-KW"/>
</dbReference>
<dbReference type="SUPFAM" id="SSF52402">
    <property type="entry name" value="Adenine nucleotide alpha hydrolases-like"/>
    <property type="match status" value="1"/>
</dbReference>
<keyword evidence="6" id="KW-0028">Amino-acid biosynthesis</keyword>
<comment type="similarity">
    <text evidence="2">Belongs to the asparagine synthetase family.</text>
</comment>
<keyword evidence="6" id="KW-0061">Asparagine biosynthesis</keyword>
<organism evidence="9 10">
    <name type="scientific">Bacillus cereus VD154</name>
    <dbReference type="NCBI Taxonomy" id="1053238"/>
    <lineage>
        <taxon>Bacteria</taxon>
        <taxon>Bacillati</taxon>
        <taxon>Bacillota</taxon>
        <taxon>Bacilli</taxon>
        <taxon>Bacillales</taxon>
        <taxon>Bacillaceae</taxon>
        <taxon>Bacillus</taxon>
        <taxon>Bacillus cereus group</taxon>
    </lineage>
</organism>
<dbReference type="EC" id="6.3.5.4" evidence="3"/>
<sequence>MKWFLVSVSSKEKDFKNLSIKNTIFDEFKIKVEENYGMKNHFEFFAANSHKNINTKFEFGDILIIGDIVLHNKRELIRKYNLSISLDEDVESEYIISYLYKEKGIEFIKDLVGEFSFVLYDQAKQKTFAVRDHIGVKTLFWVKHKDEYVLASDIFLLKSYFDFKDINYNYFKEFHERNGIIDTTDTPYNNIFRIPSGCYLNINQDVSKVQTYWDLSKVSGTILYKTEEDYFRKFSDLLFQAVKDRLDKEEGNAIMLSGGMDSTSLYAASKIIAKEEKKLHISSVSAVFDELKNCDEREYINELTHKYNDEGIYLNLDNTLMFEKFPNDDPFTFEPNVNSISFNFTYNTVKKSVENNLVNILSGFAGDHLLKGSLHTTRDFFNKGQLKKTFSWITDYSITTNTSALKNFYNCVLSPDLAKEFIGNTDSNYYKFMNKKMRNIKRFHQKELYYQITNAKAHLYIDRVIGAAVGADISHPFLDRRLIEFVYKIPGEFRFSTETTKYILRKSMEKYLTPNIVNKINKTTHLDYTYKSIRKNWDKIYRLMENPMIVEKLNLLSHEEWHEELAKWRNGLENRKDFWTLFCIEIWFIKYQQRLNQNN</sequence>
<dbReference type="GO" id="GO:0004066">
    <property type="term" value="F:asparagine synthase (glutamine-hydrolyzing) activity"/>
    <property type="evidence" value="ECO:0007669"/>
    <property type="project" value="UniProtKB-EC"/>
</dbReference>
<dbReference type="PIRSF" id="PIRSF001589">
    <property type="entry name" value="Asn_synthetase_glu-h"/>
    <property type="match status" value="1"/>
</dbReference>
<dbReference type="PANTHER" id="PTHR43284">
    <property type="entry name" value="ASPARAGINE SYNTHETASE (GLUTAMINE-HYDROLYZING)"/>
    <property type="match status" value="1"/>
</dbReference>
<gene>
    <name evidence="9" type="ORF">IK5_02846</name>
</gene>
<dbReference type="AlphaFoldDB" id="A0A9W5KX79"/>
<proteinExistence type="inferred from homology"/>
<reference evidence="9 10" key="1">
    <citation type="submission" date="2012-04" db="EMBL/GenBank/DDBJ databases">
        <title>The Genome Sequence of Bacillus cereus VD154.</title>
        <authorList>
            <consortium name="The Broad Institute Genome Sequencing Platform"/>
            <consortium name="The Broad Institute Genome Sequencing Center for Infectious Disease"/>
            <person name="Feldgarden M."/>
            <person name="Van der Auwera G.A."/>
            <person name="Mahillon J."/>
            <person name="Duprez V."/>
            <person name="Timmery S."/>
            <person name="Mattelet C."/>
            <person name="Dierick K."/>
            <person name="Sun M."/>
            <person name="Yu Z."/>
            <person name="Zhu L."/>
            <person name="Hu X."/>
            <person name="Shank E.B."/>
            <person name="Swiecicka I."/>
            <person name="Hansen B.M."/>
            <person name="Andrup L."/>
            <person name="Young S.K."/>
            <person name="Zeng Q."/>
            <person name="Gargeya S."/>
            <person name="Fitzgerald M."/>
            <person name="Haas B."/>
            <person name="Abouelleil A."/>
            <person name="Alvarado L."/>
            <person name="Arachchi H.M."/>
            <person name="Berlin A."/>
            <person name="Chapman S.B."/>
            <person name="Goldberg J."/>
            <person name="Griggs A."/>
            <person name="Gujja S."/>
            <person name="Hansen M."/>
            <person name="Howarth C."/>
            <person name="Imamovic A."/>
            <person name="Larimer J."/>
            <person name="McCowen C."/>
            <person name="Montmayeur A."/>
            <person name="Murphy C."/>
            <person name="Neiman D."/>
            <person name="Pearson M."/>
            <person name="Priest M."/>
            <person name="Roberts A."/>
            <person name="Saif S."/>
            <person name="Shea T."/>
            <person name="Sisk P."/>
            <person name="Sykes S."/>
            <person name="Wortman J."/>
            <person name="Nusbaum C."/>
            <person name="Birren B."/>
        </authorList>
    </citation>
    <scope>NUCLEOTIDE SEQUENCE [LARGE SCALE GENOMIC DNA]</scope>
    <source>
        <strain evidence="9 10">VD154</strain>
    </source>
</reference>
<evidence type="ECO:0000313" key="9">
    <source>
        <dbReference type="EMBL" id="EJR71948.1"/>
    </source>
</evidence>
<feature type="domain" description="Glutamine amidotransferase type-2" evidence="8">
    <location>
        <begin position="1"/>
        <end position="205"/>
    </location>
</feature>
<evidence type="ECO:0000256" key="5">
    <source>
        <dbReference type="ARBA" id="ARBA00022840"/>
    </source>
</evidence>
<dbReference type="EMBL" id="AHFG01000030">
    <property type="protein sequence ID" value="EJR71948.1"/>
    <property type="molecule type" value="Genomic_DNA"/>
</dbReference>
<dbReference type="InterPro" id="IPR017932">
    <property type="entry name" value="GATase_2_dom"/>
</dbReference>
<dbReference type="Proteomes" id="UP000006967">
    <property type="component" value="Unassembled WGS sequence"/>
</dbReference>